<accession>A0AAE3KTM2</accession>
<dbReference type="RefSeq" id="WP_255037674.1">
    <property type="nucleotide sequence ID" value="NZ_RJUF01000046.1"/>
</dbReference>
<sequence>MIDIVVNGQALDFGRSDNFTLERWNPLLDTNTIRGNRILDFEIPQTPGNNRVFGNVNNPQVGLRRELLPCALRQAQGGVVERGFLQLKQILKYNYVVTYTAGFGEMFGEWTDKKLNELDLGSEAVPGVFVADPVVGTAKYCWPKMKNEAFYGQNGFSGYMNNYVSGSYTGTPMVPMLFVTKVLELIGTLTGVTFGGTFMSDATIKRLILPNTASLDGLTTISYARHLPELTVREFVLGLANTFNVALWLNAERKTVTMDLADGWYVPGFGSAGFGSAQPPVMDWSRKFGRLVERVPLAKNRLQLEWTKDGNDGLLKEVEVTYLAPPAPGGGAGPLTSGGGTDVWNVKSPFFGVLMEGGLPVMSMEGVSENYNQLSKKFGARLAFWNGLSPLAPGGGTTYPVASDSYGGKYLRLRSDTGQDIRSGYWVNFERFLSKTYSVVGRTVLNSYELSLLDMHKRKGEVTQVYAQGAYYMIGHQRIQKNGEWSGELWRV</sequence>
<gene>
    <name evidence="1" type="ORF">EGI31_13215</name>
</gene>
<dbReference type="AlphaFoldDB" id="A0AAE3KTM2"/>
<protein>
    <submittedName>
        <fullName evidence="1">Uncharacterized protein</fullName>
    </submittedName>
</protein>
<keyword evidence="2" id="KW-1185">Reference proteome</keyword>
<name>A0AAE3KTM2_9BACT</name>
<evidence type="ECO:0000313" key="1">
    <source>
        <dbReference type="EMBL" id="MCP9763914.1"/>
    </source>
</evidence>
<organism evidence="1 2">
    <name type="scientific">Lacihabitans soyangensis</name>
    <dbReference type="NCBI Taxonomy" id="869394"/>
    <lineage>
        <taxon>Bacteria</taxon>
        <taxon>Pseudomonadati</taxon>
        <taxon>Bacteroidota</taxon>
        <taxon>Cytophagia</taxon>
        <taxon>Cytophagales</taxon>
        <taxon>Leadbetterellaceae</taxon>
        <taxon>Lacihabitans</taxon>
    </lineage>
</organism>
<evidence type="ECO:0000313" key="2">
    <source>
        <dbReference type="Proteomes" id="UP001204144"/>
    </source>
</evidence>
<dbReference type="EMBL" id="RJUF01000046">
    <property type="protein sequence ID" value="MCP9763914.1"/>
    <property type="molecule type" value="Genomic_DNA"/>
</dbReference>
<dbReference type="Proteomes" id="UP001204144">
    <property type="component" value="Unassembled WGS sequence"/>
</dbReference>
<proteinExistence type="predicted"/>
<reference evidence="1 2" key="1">
    <citation type="submission" date="2018-11" db="EMBL/GenBank/DDBJ databases">
        <title>Novel bacteria species description.</title>
        <authorList>
            <person name="Han J.-H."/>
        </authorList>
    </citation>
    <scope>NUCLEOTIDE SEQUENCE [LARGE SCALE GENOMIC DNA]</scope>
    <source>
        <strain evidence="1 2">KCTC23259</strain>
    </source>
</reference>
<comment type="caution">
    <text evidence="1">The sequence shown here is derived from an EMBL/GenBank/DDBJ whole genome shotgun (WGS) entry which is preliminary data.</text>
</comment>